<dbReference type="EMBL" id="CAXIEN010001131">
    <property type="protein sequence ID" value="CAL1302042.1"/>
    <property type="molecule type" value="Genomic_DNA"/>
</dbReference>
<organism evidence="1 2">
    <name type="scientific">Larinioides sclopetarius</name>
    <dbReference type="NCBI Taxonomy" id="280406"/>
    <lineage>
        <taxon>Eukaryota</taxon>
        <taxon>Metazoa</taxon>
        <taxon>Ecdysozoa</taxon>
        <taxon>Arthropoda</taxon>
        <taxon>Chelicerata</taxon>
        <taxon>Arachnida</taxon>
        <taxon>Araneae</taxon>
        <taxon>Araneomorphae</taxon>
        <taxon>Entelegynae</taxon>
        <taxon>Araneoidea</taxon>
        <taxon>Araneidae</taxon>
        <taxon>Larinioides</taxon>
    </lineage>
</organism>
<evidence type="ECO:0000313" key="1">
    <source>
        <dbReference type="EMBL" id="CAL1302042.1"/>
    </source>
</evidence>
<dbReference type="Pfam" id="PF15008">
    <property type="entry name" value="DUF4518"/>
    <property type="match status" value="1"/>
</dbReference>
<accession>A0AAV2C0H7</accession>
<evidence type="ECO:0000313" key="2">
    <source>
        <dbReference type="Proteomes" id="UP001497382"/>
    </source>
</evidence>
<name>A0AAV2C0H7_9ARAC</name>
<protein>
    <submittedName>
        <fullName evidence="1">Uncharacterized protein</fullName>
    </submittedName>
</protein>
<gene>
    <name evidence="1" type="ORF">LARSCL_LOCUS22859</name>
</gene>
<reference evidence="1 2" key="1">
    <citation type="submission" date="2024-04" db="EMBL/GenBank/DDBJ databases">
        <authorList>
            <person name="Rising A."/>
            <person name="Reimegard J."/>
            <person name="Sonavane S."/>
            <person name="Akerstrom W."/>
            <person name="Nylinder S."/>
            <person name="Hedman E."/>
            <person name="Kallberg Y."/>
        </authorList>
    </citation>
    <scope>NUCLEOTIDE SEQUENCE [LARGE SCALE GENOMIC DNA]</scope>
</reference>
<dbReference type="PANTHER" id="PTHR21084">
    <property type="entry name" value="DENSE INCISORS"/>
    <property type="match status" value="1"/>
</dbReference>
<proteinExistence type="predicted"/>
<sequence length="184" mass="20672">MCLAEWISREEYRSNDYENNSTVTDPQQNRFSWLSDMGIQFVAWFFPLYNSLQGFGPKHFWTDCKLIGELKTPKDKQEAIAVGASDVVSFLRSLIADDKFYFDANTSGDSVTGEQDPRGLIRIIVSGVVHQISNCIGVFDCLFGVVKVPDYDLWKIKSIHMKIHVNSPTSGNLAPVSQVPSICL</sequence>
<dbReference type="PANTHER" id="PTHR21084:SF1">
    <property type="entry name" value="DENSE INCISORS"/>
    <property type="match status" value="1"/>
</dbReference>
<dbReference type="AlphaFoldDB" id="A0AAV2C0H7"/>
<comment type="caution">
    <text evidence="1">The sequence shown here is derived from an EMBL/GenBank/DDBJ whole genome shotgun (WGS) entry which is preliminary data.</text>
</comment>
<dbReference type="InterPro" id="IPR026698">
    <property type="entry name" value="UPF_C3orf38"/>
</dbReference>
<dbReference type="Proteomes" id="UP001497382">
    <property type="component" value="Unassembled WGS sequence"/>
</dbReference>
<keyword evidence="2" id="KW-1185">Reference proteome</keyword>